<evidence type="ECO:0000256" key="1">
    <source>
        <dbReference type="ARBA" id="ARBA00004609"/>
    </source>
</evidence>
<evidence type="ECO:0000256" key="9">
    <source>
        <dbReference type="SAM" id="MobiDB-lite"/>
    </source>
</evidence>
<dbReference type="PANTHER" id="PTHR33044">
    <property type="entry name" value="BIFUNCTIONAL INHIBITOR/LIPID-TRANSFER PROTEIN/SEED STORAGE 2S ALBUMIN SUPERFAMILY PROTEIN-RELATED"/>
    <property type="match status" value="1"/>
</dbReference>
<keyword evidence="5" id="KW-0732">Signal</keyword>
<keyword evidence="7" id="KW-0325">Glycoprotein</keyword>
<evidence type="ECO:0000256" key="10">
    <source>
        <dbReference type="SAM" id="Phobius"/>
    </source>
</evidence>
<keyword evidence="10" id="KW-1133">Transmembrane helix</keyword>
<dbReference type="SMART" id="SM00499">
    <property type="entry name" value="AAI"/>
    <property type="match status" value="1"/>
</dbReference>
<evidence type="ECO:0000256" key="4">
    <source>
        <dbReference type="ARBA" id="ARBA00022622"/>
    </source>
</evidence>
<feature type="transmembrane region" description="Helical" evidence="10">
    <location>
        <begin position="12"/>
        <end position="29"/>
    </location>
</feature>
<keyword evidence="8" id="KW-0449">Lipoprotein</keyword>
<sequence length="197" mass="21053">MDSRSQYTTTRLTMFGVVLMTVMVSLAMADKDKDTEECAEQLVGLATCLPYVGGDAKAPTPDCCNGLKQVLKDNKKCLCVIIKDRNDPELGLKINATLALSLPSVCHAPANVSQCPALLNLPPNSPEAQIFYQLANTSNHVASSPALSPSPGGALPQGRSAQQESNGCHSGKMNFGLEIVSLMVLGWCFNIYPHLFV</sequence>
<dbReference type="FunFam" id="1.10.110.10:FF:000001">
    <property type="entry name" value="Bifunctional inhibitor/lipid-transfer protein/seed storage 2S albumin superfamily protein"/>
    <property type="match status" value="1"/>
</dbReference>
<evidence type="ECO:0000256" key="3">
    <source>
        <dbReference type="ARBA" id="ARBA00022475"/>
    </source>
</evidence>
<organism evidence="12">
    <name type="scientific">Populus davidiana</name>
    <dbReference type="NCBI Taxonomy" id="266767"/>
    <lineage>
        <taxon>Eukaryota</taxon>
        <taxon>Viridiplantae</taxon>
        <taxon>Streptophyta</taxon>
        <taxon>Embryophyta</taxon>
        <taxon>Tracheophyta</taxon>
        <taxon>Spermatophyta</taxon>
        <taxon>Magnoliopsida</taxon>
        <taxon>eudicotyledons</taxon>
        <taxon>Gunneridae</taxon>
        <taxon>Pentapetalae</taxon>
        <taxon>rosids</taxon>
        <taxon>fabids</taxon>
        <taxon>Malpighiales</taxon>
        <taxon>Salicaceae</taxon>
        <taxon>Saliceae</taxon>
        <taxon>Populus</taxon>
    </lineage>
</organism>
<proteinExistence type="inferred from homology"/>
<dbReference type="EMBL" id="GILB01007280">
    <property type="protein sequence ID" value="NUU87613.1"/>
    <property type="molecule type" value="Transcribed_RNA"/>
</dbReference>
<evidence type="ECO:0000256" key="6">
    <source>
        <dbReference type="ARBA" id="ARBA00023157"/>
    </source>
</evidence>
<dbReference type="AlphaFoldDB" id="A0A6M2EQG2"/>
<feature type="region of interest" description="Disordered" evidence="9">
    <location>
        <begin position="142"/>
        <end position="167"/>
    </location>
</feature>
<keyword evidence="3" id="KW-1003">Cell membrane</keyword>
<evidence type="ECO:0000256" key="8">
    <source>
        <dbReference type="ARBA" id="ARBA00023288"/>
    </source>
</evidence>
<dbReference type="InterPro" id="IPR036312">
    <property type="entry name" value="Bifun_inhib/LTP/seed_sf"/>
</dbReference>
<feature type="compositionally biased region" description="Low complexity" evidence="9">
    <location>
        <begin position="142"/>
        <end position="156"/>
    </location>
</feature>
<reference evidence="12" key="1">
    <citation type="submission" date="2020-03" db="EMBL/GenBank/DDBJ databases">
        <authorList>
            <person name="Zhang R."/>
        </authorList>
    </citation>
    <scope>NUCLEOTIDE SEQUENCE</scope>
</reference>
<evidence type="ECO:0000313" key="12">
    <source>
        <dbReference type="EMBL" id="NUU87613.1"/>
    </source>
</evidence>
<dbReference type="GO" id="GO:0005886">
    <property type="term" value="C:plasma membrane"/>
    <property type="evidence" value="ECO:0007669"/>
    <property type="project" value="UniProtKB-SubCell"/>
</dbReference>
<evidence type="ECO:0000256" key="2">
    <source>
        <dbReference type="ARBA" id="ARBA00009748"/>
    </source>
</evidence>
<evidence type="ECO:0000256" key="5">
    <source>
        <dbReference type="ARBA" id="ARBA00022729"/>
    </source>
</evidence>
<feature type="domain" description="Bifunctional inhibitor/plant lipid transfer protein/seed storage helical" evidence="11">
    <location>
        <begin position="38"/>
        <end position="115"/>
    </location>
</feature>
<keyword evidence="10" id="KW-0472">Membrane</keyword>
<dbReference type="Pfam" id="PF14368">
    <property type="entry name" value="LTP_2"/>
    <property type="match status" value="1"/>
</dbReference>
<dbReference type="GO" id="GO:0098552">
    <property type="term" value="C:side of membrane"/>
    <property type="evidence" value="ECO:0007669"/>
    <property type="project" value="UniProtKB-KW"/>
</dbReference>
<keyword evidence="10" id="KW-0812">Transmembrane</keyword>
<dbReference type="InterPro" id="IPR016140">
    <property type="entry name" value="Bifunc_inhib/LTP/seed_store"/>
</dbReference>
<protein>
    <recommendedName>
        <fullName evidence="11">Bifunctional inhibitor/plant lipid transfer protein/seed storage helical domain-containing protein</fullName>
    </recommendedName>
</protein>
<evidence type="ECO:0000256" key="7">
    <source>
        <dbReference type="ARBA" id="ARBA00023180"/>
    </source>
</evidence>
<keyword evidence="4" id="KW-0336">GPI-anchor</keyword>
<comment type="similarity">
    <text evidence="2">Belongs to the plant LTP family.</text>
</comment>
<dbReference type="SUPFAM" id="SSF47699">
    <property type="entry name" value="Bifunctional inhibitor/lipid-transfer protein/seed storage 2S albumin"/>
    <property type="match status" value="1"/>
</dbReference>
<dbReference type="Gene3D" id="1.10.110.10">
    <property type="entry name" value="Plant lipid-transfer and hydrophobic proteins"/>
    <property type="match status" value="1"/>
</dbReference>
<dbReference type="CDD" id="cd00010">
    <property type="entry name" value="AAI_LTSS"/>
    <property type="match status" value="1"/>
</dbReference>
<evidence type="ECO:0000259" key="11">
    <source>
        <dbReference type="SMART" id="SM00499"/>
    </source>
</evidence>
<name>A0A6M2EQG2_9ROSI</name>
<accession>A0A6M2EQG2</accession>
<keyword evidence="6" id="KW-1015">Disulfide bond</keyword>
<comment type="subcellular location">
    <subcellularLocation>
        <location evidence="1">Cell membrane</location>
        <topology evidence="1">Lipid-anchor</topology>
        <topology evidence="1">GPI-anchor</topology>
    </subcellularLocation>
</comment>
<dbReference type="InterPro" id="IPR043325">
    <property type="entry name" value="LTSS"/>
</dbReference>